<proteinExistence type="predicted"/>
<dbReference type="Proteomes" id="UP000438429">
    <property type="component" value="Unassembled WGS sequence"/>
</dbReference>
<reference evidence="1 2" key="1">
    <citation type="submission" date="2019-06" db="EMBL/GenBank/DDBJ databases">
        <title>Draft genomes of female and male turbot (Scophthalmus maximus).</title>
        <authorList>
            <person name="Xu H."/>
            <person name="Xu X.-W."/>
            <person name="Shao C."/>
            <person name="Chen S."/>
        </authorList>
    </citation>
    <scope>NUCLEOTIDE SEQUENCE [LARGE SCALE GENOMIC DNA]</scope>
    <source>
        <strain evidence="1">Ysfricsl-2016a</strain>
        <tissue evidence="1">Blood</tissue>
    </source>
</reference>
<sequence>MKCLLTSVYRRVRCLVCITFCTTPLHRAAGDITVCDTGDYEDGDTPQLEPLRTPAHQTPVSLTSRHTKFADYFASGS</sequence>
<dbReference type="EMBL" id="VEVO01000013">
    <property type="protein sequence ID" value="KAF0032948.1"/>
    <property type="molecule type" value="Genomic_DNA"/>
</dbReference>
<comment type="caution">
    <text evidence="1">The sequence shown here is derived from an EMBL/GenBank/DDBJ whole genome shotgun (WGS) entry which is preliminary data.</text>
</comment>
<dbReference type="AlphaFoldDB" id="A0A6A4SL94"/>
<name>A0A6A4SL94_SCOMX</name>
<protein>
    <submittedName>
        <fullName evidence="1">Uncharacterized protein</fullName>
    </submittedName>
</protein>
<evidence type="ECO:0000313" key="1">
    <source>
        <dbReference type="EMBL" id="KAF0032948.1"/>
    </source>
</evidence>
<gene>
    <name evidence="1" type="ORF">F2P81_015238</name>
</gene>
<organism evidence="1 2">
    <name type="scientific">Scophthalmus maximus</name>
    <name type="common">Turbot</name>
    <name type="synonym">Psetta maxima</name>
    <dbReference type="NCBI Taxonomy" id="52904"/>
    <lineage>
        <taxon>Eukaryota</taxon>
        <taxon>Metazoa</taxon>
        <taxon>Chordata</taxon>
        <taxon>Craniata</taxon>
        <taxon>Vertebrata</taxon>
        <taxon>Euteleostomi</taxon>
        <taxon>Actinopterygii</taxon>
        <taxon>Neopterygii</taxon>
        <taxon>Teleostei</taxon>
        <taxon>Neoteleostei</taxon>
        <taxon>Acanthomorphata</taxon>
        <taxon>Carangaria</taxon>
        <taxon>Pleuronectiformes</taxon>
        <taxon>Pleuronectoidei</taxon>
        <taxon>Scophthalmidae</taxon>
        <taxon>Scophthalmus</taxon>
    </lineage>
</organism>
<accession>A0A6A4SL94</accession>
<evidence type="ECO:0000313" key="2">
    <source>
        <dbReference type="Proteomes" id="UP000438429"/>
    </source>
</evidence>